<evidence type="ECO:0000256" key="4">
    <source>
        <dbReference type="ARBA" id="ARBA00022679"/>
    </source>
</evidence>
<dbReference type="EC" id="2.4.1.13" evidence="2"/>
<evidence type="ECO:0000259" key="7">
    <source>
        <dbReference type="Pfam" id="PF24861"/>
    </source>
</evidence>
<name>A0A9R0T286_TRITD</name>
<dbReference type="FunFam" id="3.10.450.330:FF:000001">
    <property type="entry name" value="Sucrose synthase"/>
    <property type="match status" value="1"/>
</dbReference>
<evidence type="ECO:0000256" key="3">
    <source>
        <dbReference type="ARBA" id="ARBA00022676"/>
    </source>
</evidence>
<gene>
    <name evidence="9" type="ORF">TRITD_4Bv1G104200</name>
</gene>
<dbReference type="InterPro" id="IPR056736">
    <property type="entry name" value="SUS_EPBD"/>
</dbReference>
<dbReference type="Proteomes" id="UP000324705">
    <property type="component" value="Chromosome 4B"/>
</dbReference>
<proteinExistence type="inferred from homology"/>
<dbReference type="EMBL" id="LT934118">
    <property type="protein sequence ID" value="VAI05833.1"/>
    <property type="molecule type" value="Genomic_DNA"/>
</dbReference>
<feature type="domain" description="Sucrose synthase EPBD" evidence="8">
    <location>
        <begin position="155"/>
        <end position="191"/>
    </location>
</feature>
<keyword evidence="3" id="KW-0328">Glycosyltransferase</keyword>
<dbReference type="GO" id="GO:0005985">
    <property type="term" value="P:sucrose metabolic process"/>
    <property type="evidence" value="ECO:0007669"/>
    <property type="project" value="InterPro"/>
</dbReference>
<evidence type="ECO:0000313" key="10">
    <source>
        <dbReference type="Proteomes" id="UP000324705"/>
    </source>
</evidence>
<keyword evidence="4" id="KW-0808">Transferase</keyword>
<accession>A0A9R0T286</accession>
<comment type="similarity">
    <text evidence="1">Belongs to the glycosyltransferase 1 family. Plant sucrose synthase subfamily.</text>
</comment>
<evidence type="ECO:0000259" key="8">
    <source>
        <dbReference type="Pfam" id="PF24862"/>
    </source>
</evidence>
<dbReference type="PANTHER" id="PTHR45839:SF13">
    <property type="entry name" value="SUCROSE SYNTHASE 3"/>
    <property type="match status" value="1"/>
</dbReference>
<evidence type="ECO:0000313" key="9">
    <source>
        <dbReference type="EMBL" id="VAI05833.1"/>
    </source>
</evidence>
<keyword evidence="6" id="KW-0812">Transmembrane</keyword>
<evidence type="ECO:0000256" key="5">
    <source>
        <dbReference type="ARBA" id="ARBA00049030"/>
    </source>
</evidence>
<reference evidence="9 10" key="1">
    <citation type="submission" date="2017-09" db="EMBL/GenBank/DDBJ databases">
        <authorList>
            <consortium name="International Durum Wheat Genome Sequencing Consortium (IDWGSC)"/>
            <person name="Milanesi L."/>
        </authorList>
    </citation>
    <scope>NUCLEOTIDE SEQUENCE [LARGE SCALE GENOMIC DNA]</scope>
    <source>
        <strain evidence="10">cv. Svevo</strain>
    </source>
</reference>
<evidence type="ECO:0000256" key="2">
    <source>
        <dbReference type="ARBA" id="ARBA00012540"/>
    </source>
</evidence>
<evidence type="ECO:0000256" key="1">
    <source>
        <dbReference type="ARBA" id="ARBA00005894"/>
    </source>
</evidence>
<dbReference type="Gene3D" id="1.20.120.1230">
    <property type="match status" value="1"/>
</dbReference>
<feature type="domain" description="Sucrose synthase N-terminal" evidence="7">
    <location>
        <begin position="8"/>
        <end position="120"/>
    </location>
</feature>
<comment type="catalytic activity">
    <reaction evidence="5">
        <text>an NDP-alpha-D-glucose + D-fructose = a ribonucleoside 5'-diphosphate + sucrose + H(+)</text>
        <dbReference type="Rhea" id="RHEA:16241"/>
        <dbReference type="ChEBI" id="CHEBI:15378"/>
        <dbReference type="ChEBI" id="CHEBI:17992"/>
        <dbReference type="ChEBI" id="CHEBI:37721"/>
        <dbReference type="ChEBI" id="CHEBI:57930"/>
        <dbReference type="ChEBI" id="CHEBI:76533"/>
        <dbReference type="EC" id="2.4.1.13"/>
    </reaction>
</comment>
<keyword evidence="6" id="KW-0472">Membrane</keyword>
<dbReference type="InterPro" id="IPR012820">
    <property type="entry name" value="Sucrose_synthase_pln/cyn"/>
</dbReference>
<keyword evidence="6" id="KW-1133">Transmembrane helix</keyword>
<dbReference type="GO" id="GO:0016157">
    <property type="term" value="F:sucrose synthase activity"/>
    <property type="evidence" value="ECO:0007669"/>
    <property type="project" value="UniProtKB-EC"/>
</dbReference>
<organism evidence="9 10">
    <name type="scientific">Triticum turgidum subsp. durum</name>
    <name type="common">Durum wheat</name>
    <name type="synonym">Triticum durum</name>
    <dbReference type="NCBI Taxonomy" id="4567"/>
    <lineage>
        <taxon>Eukaryota</taxon>
        <taxon>Viridiplantae</taxon>
        <taxon>Streptophyta</taxon>
        <taxon>Embryophyta</taxon>
        <taxon>Tracheophyta</taxon>
        <taxon>Spermatophyta</taxon>
        <taxon>Magnoliopsida</taxon>
        <taxon>Liliopsida</taxon>
        <taxon>Poales</taxon>
        <taxon>Poaceae</taxon>
        <taxon>BOP clade</taxon>
        <taxon>Pooideae</taxon>
        <taxon>Triticodae</taxon>
        <taxon>Triticeae</taxon>
        <taxon>Triticinae</taxon>
        <taxon>Triticum</taxon>
    </lineage>
</organism>
<keyword evidence="10" id="KW-1185">Reference proteome</keyword>
<dbReference type="Gene3D" id="3.10.450.330">
    <property type="match status" value="1"/>
</dbReference>
<dbReference type="Pfam" id="PF24862">
    <property type="entry name" value="SUS_EPBD"/>
    <property type="match status" value="1"/>
</dbReference>
<sequence length="223" mass="25456">MAASKLDRTPSIRERVEDTLHAHRNELVALLSKYVSKGKGILQPHRILDTLDEVQVSGGSAFAEGPFLDVLRSSQEAIVLPPFVAIAVRPRPGVWEYVRVNVHELNVEQLSVSEYLRFKEELVDGQHNDPYVLELDFEPFTALIPRPSRSSSIGNGVQFLNRHLSSILFRNRDCLEPLLDFLREHRHKGHVSFVTAEDIFVRNLWFMCMFVVNLGSFACVFCR</sequence>
<dbReference type="Gramene" id="TRITD4Bv1G104200.18">
    <property type="protein sequence ID" value="TRITD4Bv1G104200.18"/>
    <property type="gene ID" value="TRITD4Bv1G104200"/>
</dbReference>
<dbReference type="Pfam" id="PF24861">
    <property type="entry name" value="SUS_N"/>
    <property type="match status" value="1"/>
</dbReference>
<dbReference type="PANTHER" id="PTHR45839">
    <property type="match status" value="1"/>
</dbReference>
<dbReference type="AlphaFoldDB" id="A0A9R0T286"/>
<protein>
    <recommendedName>
        <fullName evidence="2">sucrose synthase</fullName>
        <ecNumber evidence="2">2.4.1.13</ecNumber>
    </recommendedName>
</protein>
<feature type="transmembrane region" description="Helical" evidence="6">
    <location>
        <begin position="204"/>
        <end position="222"/>
    </location>
</feature>
<evidence type="ECO:0000256" key="6">
    <source>
        <dbReference type="SAM" id="Phobius"/>
    </source>
</evidence>
<dbReference type="InterPro" id="IPR056735">
    <property type="entry name" value="SUS_N"/>
</dbReference>